<evidence type="ECO:0000313" key="2">
    <source>
        <dbReference type="Proteomes" id="UP000694865"/>
    </source>
</evidence>
<proteinExistence type="predicted"/>
<name>A0ABM0MVC7_SACKO</name>
<reference evidence="3" key="1">
    <citation type="submission" date="2025-08" db="UniProtKB">
        <authorList>
            <consortium name="RefSeq"/>
        </authorList>
    </citation>
    <scope>IDENTIFICATION</scope>
    <source>
        <tissue evidence="3">Testes</tissue>
    </source>
</reference>
<evidence type="ECO:0000313" key="3">
    <source>
        <dbReference type="RefSeq" id="XP_006823968.1"/>
    </source>
</evidence>
<gene>
    <name evidence="3" type="primary">LOC102801582</name>
</gene>
<keyword evidence="1" id="KW-0472">Membrane</keyword>
<feature type="transmembrane region" description="Helical" evidence="1">
    <location>
        <begin position="106"/>
        <end position="125"/>
    </location>
</feature>
<keyword evidence="1" id="KW-1133">Transmembrane helix</keyword>
<feature type="transmembrane region" description="Helical" evidence="1">
    <location>
        <begin position="12"/>
        <end position="32"/>
    </location>
</feature>
<sequence>MVARRKHGDSKEVFLFGIMLKEAVAALHRIFLDDKTKISETLSDIKNTSVDYFPAAGVLGTHKKAAVFEMIQEGVQFPSGYFYGTEMDMLEFDNVGRNINMNDSKAYMMIVMLFFARSLVATLLVRPMDYGYSRQPLGEVTLRNLKVVASLLLYIARKTSVPQGSPIMHMPLELKDSVYSDDDMSYLFDKLKKSIDYAEGLIREWGDEYVKRLNAAKFAD</sequence>
<organism evidence="2 3">
    <name type="scientific">Saccoglossus kowalevskii</name>
    <name type="common">Acorn worm</name>
    <dbReference type="NCBI Taxonomy" id="10224"/>
    <lineage>
        <taxon>Eukaryota</taxon>
        <taxon>Metazoa</taxon>
        <taxon>Hemichordata</taxon>
        <taxon>Enteropneusta</taxon>
        <taxon>Harrimaniidae</taxon>
        <taxon>Saccoglossus</taxon>
    </lineage>
</organism>
<dbReference type="Proteomes" id="UP000694865">
    <property type="component" value="Unplaced"/>
</dbReference>
<keyword evidence="2" id="KW-1185">Reference proteome</keyword>
<keyword evidence="1" id="KW-0812">Transmembrane</keyword>
<dbReference type="RefSeq" id="XP_006823968.1">
    <property type="nucleotide sequence ID" value="XM_006823905.1"/>
</dbReference>
<accession>A0ABM0MVC7</accession>
<evidence type="ECO:0000256" key="1">
    <source>
        <dbReference type="SAM" id="Phobius"/>
    </source>
</evidence>
<dbReference type="GeneID" id="102801582"/>
<protein>
    <submittedName>
        <fullName evidence="3">Uncharacterized protein LOC102801582</fullName>
    </submittedName>
</protein>